<keyword evidence="1" id="KW-1133">Transmembrane helix</keyword>
<dbReference type="EMBL" id="JXJN01021939">
    <property type="status" value="NOT_ANNOTATED_CDS"/>
    <property type="molecule type" value="Genomic_DNA"/>
</dbReference>
<keyword evidence="1" id="KW-0472">Membrane</keyword>
<keyword evidence="1" id="KW-0812">Transmembrane</keyword>
<evidence type="ECO:0000313" key="3">
    <source>
        <dbReference type="Proteomes" id="UP000092460"/>
    </source>
</evidence>
<feature type="transmembrane region" description="Helical" evidence="1">
    <location>
        <begin position="34"/>
        <end position="51"/>
    </location>
</feature>
<keyword evidence="3" id="KW-1185">Reference proteome</keyword>
<reference evidence="2" key="2">
    <citation type="submission" date="2020-05" db="UniProtKB">
        <authorList>
            <consortium name="EnsemblMetazoa"/>
        </authorList>
    </citation>
    <scope>IDENTIFICATION</scope>
    <source>
        <strain evidence="2">IAEA</strain>
    </source>
</reference>
<evidence type="ECO:0000313" key="2">
    <source>
        <dbReference type="EnsemblMetazoa" id="GPPI042878-PA"/>
    </source>
</evidence>
<accession>A0A1B0BWQ6</accession>
<protein>
    <submittedName>
        <fullName evidence="2">Uncharacterized protein</fullName>
    </submittedName>
</protein>
<evidence type="ECO:0000256" key="1">
    <source>
        <dbReference type="SAM" id="Phobius"/>
    </source>
</evidence>
<dbReference type="AlphaFoldDB" id="A0A1B0BWQ6"/>
<name>A0A1B0BWQ6_9MUSC</name>
<proteinExistence type="predicted"/>
<dbReference type="EnsemblMetazoa" id="GPPI042878-RA">
    <property type="protein sequence ID" value="GPPI042878-PA"/>
    <property type="gene ID" value="GPPI042878"/>
</dbReference>
<dbReference type="VEuPathDB" id="VectorBase:GPPI042878"/>
<dbReference type="Proteomes" id="UP000092460">
    <property type="component" value="Unassembled WGS sequence"/>
</dbReference>
<organism evidence="2 3">
    <name type="scientific">Glossina palpalis gambiensis</name>
    <dbReference type="NCBI Taxonomy" id="67801"/>
    <lineage>
        <taxon>Eukaryota</taxon>
        <taxon>Metazoa</taxon>
        <taxon>Ecdysozoa</taxon>
        <taxon>Arthropoda</taxon>
        <taxon>Hexapoda</taxon>
        <taxon>Insecta</taxon>
        <taxon>Pterygota</taxon>
        <taxon>Neoptera</taxon>
        <taxon>Endopterygota</taxon>
        <taxon>Diptera</taxon>
        <taxon>Brachycera</taxon>
        <taxon>Muscomorpha</taxon>
        <taxon>Hippoboscoidea</taxon>
        <taxon>Glossinidae</taxon>
        <taxon>Glossina</taxon>
    </lineage>
</organism>
<reference evidence="3" key="1">
    <citation type="submission" date="2015-01" db="EMBL/GenBank/DDBJ databases">
        <authorList>
            <person name="Aksoy S."/>
            <person name="Warren W."/>
            <person name="Wilson R.K."/>
        </authorList>
    </citation>
    <scope>NUCLEOTIDE SEQUENCE [LARGE SCALE GENOMIC DNA]</scope>
    <source>
        <strain evidence="3">IAEA</strain>
    </source>
</reference>
<sequence>MKLAVRYRQSGITLVSFMIARTSTTGILSLHGPAGLAVIIFHPMSLILLIRNDVYCIRAPKDEEVFPRIKCCTNPSKYPITHCYEPSPHAHKSFLFLLNFKV</sequence>